<feature type="transmembrane region" description="Helical" evidence="6">
    <location>
        <begin position="130"/>
        <end position="152"/>
    </location>
</feature>
<evidence type="ECO:0000256" key="2">
    <source>
        <dbReference type="ARBA" id="ARBA00022475"/>
    </source>
</evidence>
<comment type="subcellular location">
    <subcellularLocation>
        <location evidence="1">Cell inner membrane</location>
        <topology evidence="1">Multi-pass membrane protein</topology>
    </subcellularLocation>
    <subcellularLocation>
        <location evidence="6">Cell membrane</location>
        <topology evidence="6">Multi-pass membrane protein</topology>
    </subcellularLocation>
</comment>
<dbReference type="Gene3D" id="1.20.1530.10">
    <property type="entry name" value="Na+/H+ antiporter like domain"/>
    <property type="match status" value="1"/>
</dbReference>
<evidence type="ECO:0000256" key="3">
    <source>
        <dbReference type="ARBA" id="ARBA00022692"/>
    </source>
</evidence>
<dbReference type="PANTHER" id="PTHR30341:SF0">
    <property type="entry name" value="NA(+)_H(+) ANTIPORTER NHAA"/>
    <property type="match status" value="1"/>
</dbReference>
<feature type="transmembrane region" description="Helical" evidence="6">
    <location>
        <begin position="189"/>
        <end position="206"/>
    </location>
</feature>
<feature type="transmembrane region" description="Helical" evidence="6">
    <location>
        <begin position="164"/>
        <end position="183"/>
    </location>
</feature>
<dbReference type="GO" id="GO:0015385">
    <property type="term" value="F:sodium:proton antiporter activity"/>
    <property type="evidence" value="ECO:0007669"/>
    <property type="project" value="UniProtKB-UniRule"/>
</dbReference>
<evidence type="ECO:0000256" key="4">
    <source>
        <dbReference type="ARBA" id="ARBA00022989"/>
    </source>
</evidence>
<keyword evidence="6" id="KW-0739">Sodium transport</keyword>
<proteinExistence type="inferred from homology"/>
<keyword evidence="6" id="KW-0406">Ion transport</keyword>
<dbReference type="HAMAP" id="MF_01844">
    <property type="entry name" value="NhaA"/>
    <property type="match status" value="1"/>
</dbReference>
<dbReference type="Proteomes" id="UP000653730">
    <property type="component" value="Unassembled WGS sequence"/>
</dbReference>
<feature type="transmembrane region" description="Helical" evidence="6">
    <location>
        <begin position="21"/>
        <end position="39"/>
    </location>
</feature>
<keyword evidence="6" id="KW-0915">Sodium</keyword>
<evidence type="ECO:0000256" key="1">
    <source>
        <dbReference type="ARBA" id="ARBA00004429"/>
    </source>
</evidence>
<protein>
    <recommendedName>
        <fullName evidence="6">Na(+)/H(+) antiporter NhaA</fullName>
    </recommendedName>
    <alternativeName>
        <fullName evidence="6">Sodium/proton antiporter NhaA</fullName>
    </alternativeName>
</protein>
<keyword evidence="6" id="KW-0813">Transport</keyword>
<comment type="catalytic activity">
    <reaction evidence="6">
        <text>Na(+)(in) + 2 H(+)(out) = Na(+)(out) + 2 H(+)(in)</text>
        <dbReference type="Rhea" id="RHEA:29251"/>
        <dbReference type="ChEBI" id="CHEBI:15378"/>
        <dbReference type="ChEBI" id="CHEBI:29101"/>
    </reaction>
</comment>
<keyword evidence="6" id="KW-0050">Antiport</keyword>
<dbReference type="Pfam" id="PF06965">
    <property type="entry name" value="Na_H_antiport_1"/>
    <property type="match status" value="1"/>
</dbReference>
<gene>
    <name evidence="6 7" type="primary">nhaA</name>
    <name evidence="7" type="ORF">IBL28_12795</name>
</gene>
<organism evidence="7 8">
    <name type="scientific">Sinomicrobium weinanense</name>
    <dbReference type="NCBI Taxonomy" id="2842200"/>
    <lineage>
        <taxon>Bacteria</taxon>
        <taxon>Pseudomonadati</taxon>
        <taxon>Bacteroidota</taxon>
        <taxon>Flavobacteriia</taxon>
        <taxon>Flavobacteriales</taxon>
        <taxon>Flavobacteriaceae</taxon>
        <taxon>Sinomicrobium</taxon>
    </lineage>
</organism>
<accession>A0A926JST2</accession>
<dbReference type="InterPro" id="IPR004670">
    <property type="entry name" value="NhaA"/>
</dbReference>
<keyword evidence="3 6" id="KW-0812">Transmembrane</keyword>
<feature type="transmembrane region" description="Helical" evidence="6">
    <location>
        <begin position="311"/>
        <end position="329"/>
    </location>
</feature>
<name>A0A926JST2_9FLAO</name>
<feature type="transmembrane region" description="Helical" evidence="6">
    <location>
        <begin position="236"/>
        <end position="252"/>
    </location>
</feature>
<dbReference type="EMBL" id="JACVDC010000038">
    <property type="protein sequence ID" value="MBC9796850.1"/>
    <property type="molecule type" value="Genomic_DNA"/>
</dbReference>
<feature type="transmembrane region" description="Helical" evidence="6">
    <location>
        <begin position="381"/>
        <end position="403"/>
    </location>
</feature>
<dbReference type="GO" id="GO:0005886">
    <property type="term" value="C:plasma membrane"/>
    <property type="evidence" value="ECO:0007669"/>
    <property type="project" value="UniProtKB-SubCell"/>
</dbReference>
<evidence type="ECO:0000313" key="7">
    <source>
        <dbReference type="EMBL" id="MBC9796850.1"/>
    </source>
</evidence>
<reference evidence="7 8" key="1">
    <citation type="submission" date="2020-09" db="EMBL/GenBank/DDBJ databases">
        <title>Sinomicrobium weinanense sp. nov., a halophilic bacteria isolated from saline-alkali soil.</title>
        <authorList>
            <person name="Wu P."/>
            <person name="Ren H."/>
            <person name="Mei Y."/>
            <person name="Liang Y."/>
            <person name="Chen Z."/>
        </authorList>
    </citation>
    <scope>NUCLEOTIDE SEQUENCE [LARGE SCALE GENOMIC DNA]</scope>
    <source>
        <strain evidence="7 8">FJxs</strain>
    </source>
</reference>
<dbReference type="NCBIfam" id="TIGR00773">
    <property type="entry name" value="NhaA"/>
    <property type="match status" value="1"/>
</dbReference>
<comment type="caution">
    <text evidence="7">The sequence shown here is derived from an EMBL/GenBank/DDBJ whole genome shotgun (WGS) entry which is preliminary data.</text>
</comment>
<comment type="similarity">
    <text evidence="6">Belongs to the NhaA Na(+)/H(+) (TC 2.A.33) antiporter family.</text>
</comment>
<sequence length="444" mass="48658">MKKTPIDKILIDPMSRFINKSTTGGVVLFLSAVVALVLANSPFKDAYHHFWEHEFAIRFDTFEVTNNLHHWVNDGLMAIFFFVVGLELKREMIAGELSRPKKAILPLMAALGGMIFPAAIYLIFNHDSNAVGGWGIPMATDIAFALGILYLLGDRVPVSLKVFLTALAIADDLGAVLVIALFYTSDIDTHSLIVGGIFLILLLAANRLGVRAPVFYGIIGIGGLWLAFLFSGVHATIAGVLAAFTIPASSKVRDKIYVEKLRNLVDEYDNLEGRTKRLKTPQQQHVLEQVRIYSKAALTPLQRLEHSMHSLVSFVVMPVFALANAGVTFSGDFWHNITSNVSIGIILGLVLGKFIGVLGFTKLMTKLKIATLPSDLSWKHIYGVALLASIGFTMSLFITELAFKTNAEEYILEAKMGIFAASMIGGTIGYFILKNAKPPKQEKS</sequence>
<keyword evidence="2 6" id="KW-1003">Cell membrane</keyword>
<evidence type="ECO:0000313" key="8">
    <source>
        <dbReference type="Proteomes" id="UP000653730"/>
    </source>
</evidence>
<evidence type="ECO:0000256" key="6">
    <source>
        <dbReference type="HAMAP-Rule" id="MF_01844"/>
    </source>
</evidence>
<dbReference type="RefSeq" id="WP_187965993.1">
    <property type="nucleotide sequence ID" value="NZ_JACVDC010000038.1"/>
</dbReference>
<keyword evidence="4 6" id="KW-1133">Transmembrane helix</keyword>
<dbReference type="AlphaFoldDB" id="A0A926JST2"/>
<dbReference type="InterPro" id="IPR023171">
    <property type="entry name" value="Na/H_antiporter_dom_sf"/>
</dbReference>
<dbReference type="PANTHER" id="PTHR30341">
    <property type="entry name" value="SODIUM ION/PROTON ANTIPORTER NHAA-RELATED"/>
    <property type="match status" value="1"/>
</dbReference>
<comment type="function">
    <text evidence="6">Na(+)/H(+) antiporter that extrudes sodium in exchange for external protons.</text>
</comment>
<keyword evidence="5 6" id="KW-0472">Membrane</keyword>
<feature type="transmembrane region" description="Helical" evidence="6">
    <location>
        <begin position="104"/>
        <end position="124"/>
    </location>
</feature>
<dbReference type="GO" id="GO:0006885">
    <property type="term" value="P:regulation of pH"/>
    <property type="evidence" value="ECO:0007669"/>
    <property type="project" value="UniProtKB-UniRule"/>
</dbReference>
<feature type="transmembrane region" description="Helical" evidence="6">
    <location>
        <begin position="415"/>
        <end position="433"/>
    </location>
</feature>
<keyword evidence="8" id="KW-1185">Reference proteome</keyword>
<evidence type="ECO:0000256" key="5">
    <source>
        <dbReference type="ARBA" id="ARBA00023136"/>
    </source>
</evidence>
<feature type="transmembrane region" description="Helical" evidence="6">
    <location>
        <begin position="341"/>
        <end position="360"/>
    </location>
</feature>